<gene>
    <name evidence="1" type="ORF">F6Q06_08375</name>
</gene>
<dbReference type="Gene3D" id="1.25.40.10">
    <property type="entry name" value="Tetratricopeptide repeat domain"/>
    <property type="match status" value="3"/>
</dbReference>
<proteinExistence type="predicted"/>
<evidence type="ECO:0000313" key="2">
    <source>
        <dbReference type="Proteomes" id="UP001194579"/>
    </source>
</evidence>
<dbReference type="PANTHER" id="PTHR19959:SF119">
    <property type="entry name" value="FUNGAL LIPASE-LIKE DOMAIN-CONTAINING PROTEIN"/>
    <property type="match status" value="1"/>
</dbReference>
<dbReference type="EMBL" id="WABS01000013">
    <property type="protein sequence ID" value="MBI0554507.1"/>
    <property type="molecule type" value="Genomic_DNA"/>
</dbReference>
<sequence length="933" mass="103454">MVRMELSQHLLRLVISNLPKVAGLMPEKFLKRTQARINDFNPFSTLGAADDLARALRLAWIEAALKLDKSVLDACSSPDWISQAEDVKNFSFILRERLKKQRDSTFDRNIPLSKLSIDQHLQAVIVQAPATLTGQQVDTSQEITGEFENIIADIVDCPLMDVPDLYQDMAERGLLTFGRKSGCSFGDMVLLIFIEIIQNPKRYSIAGSAFAIATNSLAIELGQQCLKMLEGQDKRFDTLLERLNVTSDAGGLQEWLGHVDAVLAPGLENISLQLNDLDTKVNQSLEVVSKVDSRMAQFEKVVAEVLAKFGDEVDPRAHQIIIDQAQRLRPDQLMDFSGAVKEIEYAVCAALDLIRTGGTSYYKDRFVDDANTSVSRSIESGQVDQGSQTIDQALAELDRREACEREIAIHQRKQLLNLSIRHGTVALAPHRVADAEEKLLGIEHPGCPVMSEAYRGRFEYYFQEGEVRGVNFLLEVAVALARKRVEYASRTYESGDALNWLGKSLARLGERASSPELLLQAEQVFREAVALTLQTSMPADCVVAQNGLANVLQNLGRREHSSDRLHESVRIYESMLSFFVKKNLPLQVAEVSANLGAAQLALGERDANPDLLCKAVRSLKAALQEAALEDSPLVWAMAQNNLGNVLRLIGEREGDIELLQAAVQAYRAALRKRSQDVAPFLWATSQGDLGTALLTLGEQIRDTSLIRTAIDAFQAAISSRPRELAPLEWATMQHNLGTACLRIGEFDNDIPMLNQASEAYRFALQERAPSRGLTRWAGSISGLGNVFLALGVRGQSLEQLLRAKKAYEEALHHLSCEDQPWDWALNKHNLGNALLIIADYYEDGSEMLWAAVRAYQDALLVRTLDSASAAWGKTKFSLGRAFFALGECQAGTKYLERAIQEYQSALPKLGQQQRKDAERHIALAQTMIKKRGG</sequence>
<dbReference type="Proteomes" id="UP001194579">
    <property type="component" value="Unassembled WGS sequence"/>
</dbReference>
<keyword evidence="2" id="KW-1185">Reference proteome</keyword>
<reference evidence="2" key="1">
    <citation type="submission" date="2023-07" db="EMBL/GenBank/DDBJ databases">
        <title>Identification of Pectobacterium versatile causing blackleg of potato from New York State with a whole genome sequencing approach.</title>
        <authorList>
            <person name="Ma X."/>
            <person name="Swingle B."/>
        </authorList>
    </citation>
    <scope>NUCLEOTIDE SEQUENCE [LARGE SCALE GENOMIC DNA]</scope>
    <source>
        <strain evidence="2">NY1588A</strain>
    </source>
</reference>
<dbReference type="PANTHER" id="PTHR19959">
    <property type="entry name" value="KINESIN LIGHT CHAIN"/>
    <property type="match status" value="1"/>
</dbReference>
<dbReference type="SUPFAM" id="SSF48452">
    <property type="entry name" value="TPR-like"/>
    <property type="match status" value="2"/>
</dbReference>
<organism evidence="1 2">
    <name type="scientific">Pectobacterium parmentieri</name>
    <dbReference type="NCBI Taxonomy" id="1905730"/>
    <lineage>
        <taxon>Bacteria</taxon>
        <taxon>Pseudomonadati</taxon>
        <taxon>Pseudomonadota</taxon>
        <taxon>Gammaproteobacteria</taxon>
        <taxon>Enterobacterales</taxon>
        <taxon>Pectobacteriaceae</taxon>
        <taxon>Pectobacterium</taxon>
    </lineage>
</organism>
<dbReference type="InterPro" id="IPR011990">
    <property type="entry name" value="TPR-like_helical_dom_sf"/>
</dbReference>
<evidence type="ECO:0000313" key="1">
    <source>
        <dbReference type="EMBL" id="MBI0554507.1"/>
    </source>
</evidence>
<dbReference type="Pfam" id="PF13374">
    <property type="entry name" value="TPR_10"/>
    <property type="match status" value="2"/>
</dbReference>
<accession>A0ABS0RZU5</accession>
<name>A0ABS0RZU5_PECPM</name>
<comment type="caution">
    <text evidence="1">The sequence shown here is derived from an EMBL/GenBank/DDBJ whole genome shotgun (WGS) entry which is preliminary data.</text>
</comment>
<protein>
    <submittedName>
        <fullName evidence="1">Tetratricopeptide repeat protein</fullName>
    </submittedName>
</protein>